<reference evidence="3" key="1">
    <citation type="submission" date="2022-12" db="EMBL/GenBank/DDBJ databases">
        <title>Paraconexibacter alkalitolerans sp. nov. and Baekduia alba sp. nov., isolated from soil and emended description of the genera Paraconexibacter (Chun et al., 2020) and Baekduia (An et al., 2020).</title>
        <authorList>
            <person name="Vieira S."/>
            <person name="Huber K.J."/>
            <person name="Geppert A."/>
            <person name="Wolf J."/>
            <person name="Neumann-Schaal M."/>
            <person name="Muesken M."/>
            <person name="Overmann J."/>
        </authorList>
    </citation>
    <scope>NUCLEOTIDE SEQUENCE</scope>
    <source>
        <strain evidence="3">AEG42_29</strain>
    </source>
</reference>
<dbReference type="HAMAP" id="MF_00226_B">
    <property type="entry name" value="CinA_B"/>
    <property type="match status" value="1"/>
</dbReference>
<dbReference type="PANTHER" id="PTHR13939">
    <property type="entry name" value="NICOTINAMIDE-NUCLEOTIDE AMIDOHYDROLASE PNCC"/>
    <property type="match status" value="1"/>
</dbReference>
<dbReference type="NCBIfam" id="TIGR00200">
    <property type="entry name" value="cinA_nterm"/>
    <property type="match status" value="1"/>
</dbReference>
<evidence type="ECO:0000256" key="1">
    <source>
        <dbReference type="HAMAP-Rule" id="MF_00226"/>
    </source>
</evidence>
<protein>
    <recommendedName>
        <fullName evidence="1">CinA-like protein</fullName>
    </recommendedName>
</protein>
<dbReference type="Pfam" id="PF00994">
    <property type="entry name" value="MoCF_biosynth"/>
    <property type="match status" value="1"/>
</dbReference>
<evidence type="ECO:0000313" key="3">
    <source>
        <dbReference type="EMBL" id="XAY05739.1"/>
    </source>
</evidence>
<dbReference type="AlphaFoldDB" id="A0AAU7AW91"/>
<comment type="similarity">
    <text evidence="1">Belongs to the CinA family.</text>
</comment>
<accession>A0AAU7AW91</accession>
<dbReference type="EMBL" id="CP114014">
    <property type="protein sequence ID" value="XAY05739.1"/>
    <property type="molecule type" value="Genomic_DNA"/>
</dbReference>
<dbReference type="Gene3D" id="3.40.980.10">
    <property type="entry name" value="MoaB/Mog-like domain"/>
    <property type="match status" value="1"/>
</dbReference>
<dbReference type="InterPro" id="IPR001453">
    <property type="entry name" value="MoaB/Mog_dom"/>
</dbReference>
<dbReference type="InterPro" id="IPR036653">
    <property type="entry name" value="CinA-like_C"/>
</dbReference>
<dbReference type="SMART" id="SM00852">
    <property type="entry name" value="MoCF_biosynth"/>
    <property type="match status" value="1"/>
</dbReference>
<dbReference type="SUPFAM" id="SSF142433">
    <property type="entry name" value="CinA-like"/>
    <property type="match status" value="1"/>
</dbReference>
<dbReference type="PANTHER" id="PTHR13939:SF0">
    <property type="entry name" value="NMN AMIDOHYDROLASE-LIKE PROTEIN YFAY"/>
    <property type="match status" value="1"/>
</dbReference>
<dbReference type="InterPro" id="IPR036425">
    <property type="entry name" value="MoaB/Mog-like_dom_sf"/>
</dbReference>
<dbReference type="InterPro" id="IPR008135">
    <property type="entry name" value="Competence-induced_CinA"/>
</dbReference>
<dbReference type="InterPro" id="IPR008136">
    <property type="entry name" value="CinA_C"/>
</dbReference>
<name>A0AAU7AW91_9ACTN</name>
<organism evidence="3">
    <name type="scientific">Paraconexibacter sp. AEG42_29</name>
    <dbReference type="NCBI Taxonomy" id="2997339"/>
    <lineage>
        <taxon>Bacteria</taxon>
        <taxon>Bacillati</taxon>
        <taxon>Actinomycetota</taxon>
        <taxon>Thermoleophilia</taxon>
        <taxon>Solirubrobacterales</taxon>
        <taxon>Paraconexibacteraceae</taxon>
        <taxon>Paraconexibacter</taxon>
    </lineage>
</organism>
<dbReference type="NCBIfam" id="TIGR00199">
    <property type="entry name" value="PncC_domain"/>
    <property type="match status" value="1"/>
</dbReference>
<dbReference type="Pfam" id="PF02464">
    <property type="entry name" value="CinA"/>
    <property type="match status" value="1"/>
</dbReference>
<dbReference type="InterPro" id="IPR050101">
    <property type="entry name" value="CinA"/>
</dbReference>
<sequence length="448" mass="46662">MREKDENARMSSRAGIIVTGTEVLTGRVIDRNGPWVVERLRELGVDVAHIAIVGDRPQDITGALRFFASEGVDLVVTSGGLGPTADDLTAAVVGEFQGREPVLDQALQGRIREILRPMAERWPNLDQAALEEGTRKQAVVPLGATILEPVGTAPGLVVTPVDGRSGPAVVVLPGPPRELQPMWEAATQTDAFAAATAGRTSYQQEMLRLFGIPESEIAETLRQATAAGVDLDTLEVTTCLRRGEVEIVTRYEPDAAATYAALVALIRERHADTLFSDDGSSVDVQIAALLRERGWRVGTAESCTGGLIAARLTELAGSSAYVAGGLVVYANDAKSGVAGVPEALIAEHGAVSIPVAEALATGAISTLGVDLAIGVTGIAGPDGGTEEKPVGTVCFAVATADGVVSTHQRTLPGRRNDVRDLSTTVALHLLRRALVEQPADSAGAASQG</sequence>
<dbReference type="KEGG" id="parq:DSM112329_02597"/>
<dbReference type="Gene3D" id="3.90.950.20">
    <property type="entry name" value="CinA-like"/>
    <property type="match status" value="1"/>
</dbReference>
<dbReference type="PIRSF" id="PIRSF006728">
    <property type="entry name" value="CinA"/>
    <property type="match status" value="1"/>
</dbReference>
<feature type="domain" description="MoaB/Mog" evidence="2">
    <location>
        <begin position="15"/>
        <end position="194"/>
    </location>
</feature>
<dbReference type="CDD" id="cd00885">
    <property type="entry name" value="cinA"/>
    <property type="match status" value="1"/>
</dbReference>
<evidence type="ECO:0000259" key="2">
    <source>
        <dbReference type="SMART" id="SM00852"/>
    </source>
</evidence>
<proteinExistence type="inferred from homology"/>
<gene>
    <name evidence="3" type="primary">cinA</name>
    <name evidence="3" type="ORF">DSM112329_02597</name>
</gene>
<dbReference type="NCBIfam" id="NF001813">
    <property type="entry name" value="PRK00549.1"/>
    <property type="match status" value="1"/>
</dbReference>
<dbReference type="SUPFAM" id="SSF53218">
    <property type="entry name" value="Molybdenum cofactor biosynthesis proteins"/>
    <property type="match status" value="1"/>
</dbReference>